<evidence type="ECO:0000256" key="4">
    <source>
        <dbReference type="ARBA" id="ARBA00023242"/>
    </source>
</evidence>
<dbReference type="OrthoDB" id="196858at2759"/>
<evidence type="ECO:0000313" key="6">
    <source>
        <dbReference type="Proteomes" id="UP000253551"/>
    </source>
</evidence>
<evidence type="ECO:0000256" key="1">
    <source>
        <dbReference type="ARBA" id="ARBA00004123"/>
    </source>
</evidence>
<dbReference type="PANTHER" id="PTHR44040:SF1">
    <property type="entry name" value="RETINOBLASTOMA-BINDING PROTEIN 5"/>
    <property type="match status" value="1"/>
</dbReference>
<evidence type="ECO:0000313" key="5">
    <source>
        <dbReference type="EMBL" id="RCH87106.1"/>
    </source>
</evidence>
<dbReference type="InterPro" id="IPR037850">
    <property type="entry name" value="RBBP5/Swd1"/>
</dbReference>
<dbReference type="PANTHER" id="PTHR44040">
    <property type="entry name" value="RETINOBLASTOMA-BINDING PROTEIN 5"/>
    <property type="match status" value="1"/>
</dbReference>
<dbReference type="EMBL" id="PJQM01003789">
    <property type="protein sequence ID" value="RCH87106.1"/>
    <property type="molecule type" value="Genomic_DNA"/>
</dbReference>
<gene>
    <name evidence="5" type="ORF">CU098_009774</name>
</gene>
<keyword evidence="2" id="KW-0853">WD repeat</keyword>
<organism evidence="5 6">
    <name type="scientific">Rhizopus stolonifer</name>
    <name type="common">Rhizopus nigricans</name>
    <dbReference type="NCBI Taxonomy" id="4846"/>
    <lineage>
        <taxon>Eukaryota</taxon>
        <taxon>Fungi</taxon>
        <taxon>Fungi incertae sedis</taxon>
        <taxon>Mucoromycota</taxon>
        <taxon>Mucoromycotina</taxon>
        <taxon>Mucoromycetes</taxon>
        <taxon>Mucorales</taxon>
        <taxon>Mucorineae</taxon>
        <taxon>Rhizopodaceae</taxon>
        <taxon>Rhizopus</taxon>
    </lineage>
</organism>
<dbReference type="Gene3D" id="2.130.10.10">
    <property type="entry name" value="YVTN repeat-like/Quinoprotein amine dehydrogenase"/>
    <property type="match status" value="1"/>
</dbReference>
<keyword evidence="6" id="KW-1185">Reference proteome</keyword>
<dbReference type="Proteomes" id="UP000253551">
    <property type="component" value="Unassembled WGS sequence"/>
</dbReference>
<dbReference type="SUPFAM" id="SSF50978">
    <property type="entry name" value="WD40 repeat-like"/>
    <property type="match status" value="1"/>
</dbReference>
<evidence type="ECO:0000256" key="2">
    <source>
        <dbReference type="ARBA" id="ARBA00022574"/>
    </source>
</evidence>
<protein>
    <submittedName>
        <fullName evidence="5">Uncharacterized protein</fullName>
    </submittedName>
</protein>
<dbReference type="InterPro" id="IPR015943">
    <property type="entry name" value="WD40/YVTN_repeat-like_dom_sf"/>
</dbReference>
<reference evidence="5 6" key="1">
    <citation type="journal article" date="2018" name="G3 (Bethesda)">
        <title>Phylogenetic and Phylogenomic Definition of Rhizopus Species.</title>
        <authorList>
            <person name="Gryganskyi A.P."/>
            <person name="Golan J."/>
            <person name="Dolatabadi S."/>
            <person name="Mondo S."/>
            <person name="Robb S."/>
            <person name="Idnurm A."/>
            <person name="Muszewska A."/>
            <person name="Steczkiewicz K."/>
            <person name="Masonjones S."/>
            <person name="Liao H.L."/>
            <person name="Gajdeczka M.T."/>
            <person name="Anike F."/>
            <person name="Vuek A."/>
            <person name="Anishchenko I.M."/>
            <person name="Voigt K."/>
            <person name="de Hoog G.S."/>
            <person name="Smith M.E."/>
            <person name="Heitman J."/>
            <person name="Vilgalys R."/>
            <person name="Stajich J.E."/>
        </authorList>
    </citation>
    <scope>NUCLEOTIDE SEQUENCE [LARGE SCALE GENOMIC DNA]</scope>
    <source>
        <strain evidence="5 6">LSU 92-RS-03</strain>
    </source>
</reference>
<accession>A0A367JB10</accession>
<comment type="caution">
    <text evidence="5">The sequence shown here is derived from an EMBL/GenBank/DDBJ whole genome shotgun (WGS) entry which is preliminary data.</text>
</comment>
<keyword evidence="3" id="KW-0677">Repeat</keyword>
<keyword evidence="4" id="KW-0539">Nucleus</keyword>
<evidence type="ECO:0000256" key="3">
    <source>
        <dbReference type="ARBA" id="ARBA00022737"/>
    </source>
</evidence>
<dbReference type="InterPro" id="IPR036322">
    <property type="entry name" value="WD40_repeat_dom_sf"/>
</dbReference>
<name>A0A367JB10_RHIST</name>
<proteinExistence type="predicted"/>
<dbReference type="AlphaFoldDB" id="A0A367JB10"/>
<dbReference type="STRING" id="4846.A0A367JB10"/>
<feature type="non-terminal residue" evidence="5">
    <location>
        <position position="111"/>
    </location>
</feature>
<dbReference type="GO" id="GO:0048188">
    <property type="term" value="C:Set1C/COMPASS complex"/>
    <property type="evidence" value="ECO:0007669"/>
    <property type="project" value="InterPro"/>
</dbReference>
<comment type="subcellular location">
    <subcellularLocation>
        <location evidence="1">Nucleus</location>
    </subcellularLocation>
</comment>
<sequence length="111" mass="12531">MNLELLDPLGHEYPQLIEETLEDGYVLKCKFNKRGTLLAAGCLDGRCIIWDFDTKGVSRNLVGHIKPITNISNRFIAVLHHDSPVIVDILGKDIVKTVLPTEPETREERHS</sequence>